<evidence type="ECO:0000313" key="2">
    <source>
        <dbReference type="Proteomes" id="UP000249061"/>
    </source>
</evidence>
<sequence length="94" mass="10159">MAGASGESFTINDDQLTFSAFILGLASTALIHLGAHPDPESGKVSVDLALARQSIDVLSLLREKTRGNLTTEEDNLFGSILSDLQLRFIEKNKK</sequence>
<comment type="caution">
    <text evidence="1">The sequence shown here is derived from an EMBL/GenBank/DDBJ whole genome shotgun (WGS) entry which is preliminary data.</text>
</comment>
<dbReference type="Proteomes" id="UP000249061">
    <property type="component" value="Unassembled WGS sequence"/>
</dbReference>
<accession>A0A2W5VJI6</accession>
<name>A0A2W5VJI6_9BACT</name>
<protein>
    <submittedName>
        <fullName evidence="1">DUF1844 domain-containing protein</fullName>
    </submittedName>
</protein>
<dbReference type="Pfam" id="PF08899">
    <property type="entry name" value="DUF1844"/>
    <property type="match status" value="1"/>
</dbReference>
<dbReference type="AlphaFoldDB" id="A0A2W5VJI6"/>
<organism evidence="1 2">
    <name type="scientific">Archangium gephyra</name>
    <dbReference type="NCBI Taxonomy" id="48"/>
    <lineage>
        <taxon>Bacteria</taxon>
        <taxon>Pseudomonadati</taxon>
        <taxon>Myxococcota</taxon>
        <taxon>Myxococcia</taxon>
        <taxon>Myxococcales</taxon>
        <taxon>Cystobacterineae</taxon>
        <taxon>Archangiaceae</taxon>
        <taxon>Archangium</taxon>
    </lineage>
</organism>
<dbReference type="InterPro" id="IPR014995">
    <property type="entry name" value="DUF1844"/>
</dbReference>
<reference evidence="1 2" key="1">
    <citation type="submission" date="2017-08" db="EMBL/GenBank/DDBJ databases">
        <title>Infants hospitalized years apart are colonized by the same room-sourced microbial strains.</title>
        <authorList>
            <person name="Brooks B."/>
            <person name="Olm M.R."/>
            <person name="Firek B.A."/>
            <person name="Baker R."/>
            <person name="Thomas B.C."/>
            <person name="Morowitz M.J."/>
            <person name="Banfield J.F."/>
        </authorList>
    </citation>
    <scope>NUCLEOTIDE SEQUENCE [LARGE SCALE GENOMIC DNA]</scope>
    <source>
        <strain evidence="1">S2_003_000_R2_14</strain>
    </source>
</reference>
<evidence type="ECO:0000313" key="1">
    <source>
        <dbReference type="EMBL" id="PZR16124.1"/>
    </source>
</evidence>
<proteinExistence type="predicted"/>
<dbReference type="EMBL" id="QFQP01000004">
    <property type="protein sequence ID" value="PZR16124.1"/>
    <property type="molecule type" value="Genomic_DNA"/>
</dbReference>
<gene>
    <name evidence="1" type="ORF">DI536_07490</name>
</gene>